<dbReference type="AlphaFoldDB" id="A0A849K872"/>
<feature type="signal peptide" evidence="2">
    <location>
        <begin position="1"/>
        <end position="26"/>
    </location>
</feature>
<dbReference type="Gene3D" id="3.10.450.160">
    <property type="entry name" value="inner membrane protein cigr"/>
    <property type="match status" value="1"/>
</dbReference>
<feature type="chain" id="PRO_5032361697" description="RcnB family protein" evidence="2">
    <location>
        <begin position="27"/>
        <end position="188"/>
    </location>
</feature>
<name>A0A849K872_9BURK</name>
<feature type="region of interest" description="Disordered" evidence="1">
    <location>
        <begin position="25"/>
        <end position="92"/>
    </location>
</feature>
<evidence type="ECO:0000313" key="3">
    <source>
        <dbReference type="EMBL" id="NNU42277.1"/>
    </source>
</evidence>
<evidence type="ECO:0008006" key="5">
    <source>
        <dbReference type="Google" id="ProtNLM"/>
    </source>
</evidence>
<dbReference type="Proteomes" id="UP000552954">
    <property type="component" value="Unassembled WGS sequence"/>
</dbReference>
<gene>
    <name evidence="3" type="ORF">HK415_02570</name>
</gene>
<sequence>MNANPRANRLLAVLLAACIGAGPALAQPPWAGGGKGGDDKQERKVKVKDDRGDSGKGKDKAKDKDKSKDKARGSRPAARDPRPGAYFDDRNRDAVRTYYASAGKGGKGCPPGLAKKNNGCMPPGQAKKWHVGQPLPRDVVFHPVPSQLVVTLPPVPVGHRYVQVAGDILLIAIGSKMVVDGINGLSGR</sequence>
<reference evidence="3 4" key="2">
    <citation type="submission" date="2020-06" db="EMBL/GenBank/DDBJ databases">
        <title>Ramlibacter rhizophilus sp. nov., isolated from rhizosphere soil of national flower Mugunghwa from South Korea.</title>
        <authorList>
            <person name="Zheng-Fei Y."/>
            <person name="Huan T."/>
        </authorList>
    </citation>
    <scope>NUCLEOTIDE SEQUENCE [LARGE SCALE GENOMIC DNA]</scope>
    <source>
        <strain evidence="3 4">B156</strain>
    </source>
</reference>
<comment type="caution">
    <text evidence="3">The sequence shown here is derived from an EMBL/GenBank/DDBJ whole genome shotgun (WGS) entry which is preliminary data.</text>
</comment>
<accession>A0A849K872</accession>
<feature type="compositionally biased region" description="Basic and acidic residues" evidence="1">
    <location>
        <begin position="36"/>
        <end position="92"/>
    </location>
</feature>
<organism evidence="3 4">
    <name type="scientific">Ramlibacter montanisoli</name>
    <dbReference type="NCBI Taxonomy" id="2732512"/>
    <lineage>
        <taxon>Bacteria</taxon>
        <taxon>Pseudomonadati</taxon>
        <taxon>Pseudomonadota</taxon>
        <taxon>Betaproteobacteria</taxon>
        <taxon>Burkholderiales</taxon>
        <taxon>Comamonadaceae</taxon>
        <taxon>Ramlibacter</taxon>
    </lineage>
</organism>
<evidence type="ECO:0000256" key="2">
    <source>
        <dbReference type="SAM" id="SignalP"/>
    </source>
</evidence>
<evidence type="ECO:0000256" key="1">
    <source>
        <dbReference type="SAM" id="MobiDB-lite"/>
    </source>
</evidence>
<reference evidence="3 4" key="1">
    <citation type="submission" date="2020-05" db="EMBL/GenBank/DDBJ databases">
        <authorList>
            <person name="Khan S.A."/>
            <person name="Jeon C.O."/>
            <person name="Chun B.H."/>
        </authorList>
    </citation>
    <scope>NUCLEOTIDE SEQUENCE [LARGE SCALE GENOMIC DNA]</scope>
    <source>
        <strain evidence="3 4">B156</strain>
    </source>
</reference>
<protein>
    <recommendedName>
        <fullName evidence="5">RcnB family protein</fullName>
    </recommendedName>
</protein>
<keyword evidence="4" id="KW-1185">Reference proteome</keyword>
<dbReference type="RefSeq" id="WP_171556652.1">
    <property type="nucleotide sequence ID" value="NZ_JABFCS010000001.1"/>
</dbReference>
<keyword evidence="2" id="KW-0732">Signal</keyword>
<dbReference type="EMBL" id="JABFCS010000001">
    <property type="protein sequence ID" value="NNU42277.1"/>
    <property type="molecule type" value="Genomic_DNA"/>
</dbReference>
<evidence type="ECO:0000313" key="4">
    <source>
        <dbReference type="Proteomes" id="UP000552954"/>
    </source>
</evidence>
<proteinExistence type="predicted"/>